<evidence type="ECO:0000313" key="2">
    <source>
        <dbReference type="Proteomes" id="UP001595844"/>
    </source>
</evidence>
<dbReference type="Pfam" id="PF10824">
    <property type="entry name" value="T7SS_ESX_EspC"/>
    <property type="match status" value="1"/>
</dbReference>
<reference evidence="2" key="1">
    <citation type="journal article" date="2019" name="Int. J. Syst. Evol. Microbiol.">
        <title>The Global Catalogue of Microorganisms (GCM) 10K type strain sequencing project: providing services to taxonomists for standard genome sequencing and annotation.</title>
        <authorList>
            <consortium name="The Broad Institute Genomics Platform"/>
            <consortium name="The Broad Institute Genome Sequencing Center for Infectious Disease"/>
            <person name="Wu L."/>
            <person name="Ma J."/>
        </authorList>
    </citation>
    <scope>NUCLEOTIDE SEQUENCE [LARGE SCALE GENOMIC DNA]</scope>
    <source>
        <strain evidence="2">IBRC-M 10490</strain>
    </source>
</reference>
<proteinExistence type="predicted"/>
<dbReference type="Proteomes" id="UP001595844">
    <property type="component" value="Unassembled WGS sequence"/>
</dbReference>
<keyword evidence="2" id="KW-1185">Reference proteome</keyword>
<comment type="caution">
    <text evidence="1">The sequence shown here is derived from an EMBL/GenBank/DDBJ whole genome shotgun (WGS) entry which is preliminary data.</text>
</comment>
<dbReference type="EMBL" id="JBHSDL010000004">
    <property type="protein sequence ID" value="MFC4373092.1"/>
    <property type="molecule type" value="Genomic_DNA"/>
</dbReference>
<organism evidence="1 2">
    <name type="scientific">Nocardia halotolerans</name>
    <dbReference type="NCBI Taxonomy" id="1755878"/>
    <lineage>
        <taxon>Bacteria</taxon>
        <taxon>Bacillati</taxon>
        <taxon>Actinomycetota</taxon>
        <taxon>Actinomycetes</taxon>
        <taxon>Mycobacteriales</taxon>
        <taxon>Nocardiaceae</taxon>
        <taxon>Nocardia</taxon>
    </lineage>
</organism>
<protein>
    <submittedName>
        <fullName evidence="1">Type VII secretion target</fullName>
    </submittedName>
</protein>
<accession>A0ABV8VBW4</accession>
<evidence type="ECO:0000313" key="1">
    <source>
        <dbReference type="EMBL" id="MFC4373092.1"/>
    </source>
</evidence>
<gene>
    <name evidence="1" type="ORF">ACFO5K_03165</name>
</gene>
<dbReference type="InterPro" id="IPR022536">
    <property type="entry name" value="EspC"/>
</dbReference>
<name>A0ABV8VBW4_9NOCA</name>
<sequence>MCSALIHNITAADLPIHGFCYGAEGFSVGSDEAGHSGERNGWGVNPISGDGASVSVDTAELRRHRTVVDQQRGNVDHGLDAANHVVSLNDAYGTFCLPFAAMLDDVHVSTTTLLRTLSAKMSTTVTKLDVCADTYDSVDQVHARELDNTTGQLGD</sequence>